<dbReference type="PROSITE" id="PS50113">
    <property type="entry name" value="PAC"/>
    <property type="match status" value="1"/>
</dbReference>
<dbReference type="InterPro" id="IPR004568">
    <property type="entry name" value="Ppantetheine-prot_Trfase_dom"/>
</dbReference>
<dbReference type="Proteomes" id="UP000248887">
    <property type="component" value="Unassembled WGS sequence"/>
</dbReference>
<dbReference type="EC" id="2.7.8.7" evidence="8"/>
<protein>
    <recommendedName>
        <fullName evidence="8">Holo-[acyl-carrier-protein] synthase</fullName>
        <shortName evidence="8">Holo-ACP synthase</shortName>
        <ecNumber evidence="8">2.7.8.7</ecNumber>
    </recommendedName>
    <alternativeName>
        <fullName evidence="8">4'-phosphopantetheinyl transferase AcpS</fullName>
    </alternativeName>
</protein>
<feature type="binding site" evidence="8">
    <location>
        <position position="8"/>
    </location>
    <ligand>
        <name>Mg(2+)</name>
        <dbReference type="ChEBI" id="CHEBI:18420"/>
    </ligand>
</feature>
<dbReference type="GO" id="GO:0005737">
    <property type="term" value="C:cytoplasm"/>
    <property type="evidence" value="ECO:0007669"/>
    <property type="project" value="UniProtKB-SubCell"/>
</dbReference>
<feature type="domain" description="PAC" evidence="9">
    <location>
        <begin position="1"/>
        <end position="21"/>
    </location>
</feature>
<feature type="binding site" evidence="8">
    <location>
        <position position="57"/>
    </location>
    <ligand>
        <name>Mg(2+)</name>
        <dbReference type="ChEBI" id="CHEBI:18420"/>
    </ligand>
</feature>
<comment type="caution">
    <text evidence="10">The sequence shown here is derived from an EMBL/GenBank/DDBJ whole genome shotgun (WGS) entry which is preliminary data.</text>
</comment>
<evidence type="ECO:0000256" key="5">
    <source>
        <dbReference type="ARBA" id="ARBA00022842"/>
    </source>
</evidence>
<keyword evidence="6 8" id="KW-0443">Lipid metabolism</keyword>
<evidence type="ECO:0000313" key="11">
    <source>
        <dbReference type="Proteomes" id="UP000248887"/>
    </source>
</evidence>
<organism evidence="10 11">
    <name type="scientific">Ancylobacter novellus</name>
    <name type="common">Thiobacillus novellus</name>
    <dbReference type="NCBI Taxonomy" id="921"/>
    <lineage>
        <taxon>Bacteria</taxon>
        <taxon>Pseudomonadati</taxon>
        <taxon>Pseudomonadota</taxon>
        <taxon>Alphaproteobacteria</taxon>
        <taxon>Hyphomicrobiales</taxon>
        <taxon>Xanthobacteraceae</taxon>
        <taxon>Ancylobacter</taxon>
    </lineage>
</organism>
<comment type="similarity">
    <text evidence="8">Belongs to the P-Pant transferase superfamily. AcpS family.</text>
</comment>
<evidence type="ECO:0000256" key="1">
    <source>
        <dbReference type="ARBA" id="ARBA00022516"/>
    </source>
</evidence>
<evidence type="ECO:0000256" key="7">
    <source>
        <dbReference type="ARBA" id="ARBA00023160"/>
    </source>
</evidence>
<gene>
    <name evidence="8" type="primary">acpS</name>
    <name evidence="10" type="ORF">DI549_12795</name>
</gene>
<evidence type="ECO:0000256" key="6">
    <source>
        <dbReference type="ARBA" id="ARBA00023098"/>
    </source>
</evidence>
<dbReference type="AlphaFoldDB" id="A0A2W5R041"/>
<dbReference type="GO" id="GO:0008897">
    <property type="term" value="F:holo-[acyl-carrier-protein] synthase activity"/>
    <property type="evidence" value="ECO:0007669"/>
    <property type="project" value="UniProtKB-UniRule"/>
</dbReference>
<keyword evidence="4 8" id="KW-0276">Fatty acid metabolism</keyword>
<accession>A0A2W5R041</accession>
<dbReference type="InterPro" id="IPR002582">
    <property type="entry name" value="ACPS"/>
</dbReference>
<dbReference type="GO" id="GO:0000287">
    <property type="term" value="F:magnesium ion binding"/>
    <property type="evidence" value="ECO:0007669"/>
    <property type="project" value="UniProtKB-UniRule"/>
</dbReference>
<evidence type="ECO:0000256" key="3">
    <source>
        <dbReference type="ARBA" id="ARBA00022723"/>
    </source>
</evidence>
<evidence type="ECO:0000256" key="8">
    <source>
        <dbReference type="HAMAP-Rule" id="MF_00101"/>
    </source>
</evidence>
<dbReference type="NCBIfam" id="TIGR00556">
    <property type="entry name" value="pantethn_trn"/>
    <property type="match status" value="1"/>
</dbReference>
<dbReference type="Gene3D" id="3.90.470.20">
    <property type="entry name" value="4'-phosphopantetheinyl transferase domain"/>
    <property type="match status" value="1"/>
</dbReference>
<dbReference type="NCBIfam" id="TIGR00516">
    <property type="entry name" value="acpS"/>
    <property type="match status" value="1"/>
</dbReference>
<comment type="cofactor">
    <cofactor evidence="8">
        <name>Mg(2+)</name>
        <dbReference type="ChEBI" id="CHEBI:18420"/>
    </cofactor>
</comment>
<dbReference type="GO" id="GO:0006633">
    <property type="term" value="P:fatty acid biosynthetic process"/>
    <property type="evidence" value="ECO:0007669"/>
    <property type="project" value="UniProtKB-UniRule"/>
</dbReference>
<evidence type="ECO:0000313" key="10">
    <source>
        <dbReference type="EMBL" id="PZQ81919.1"/>
    </source>
</evidence>
<keyword evidence="3 8" id="KW-0479">Metal-binding</keyword>
<keyword evidence="5 8" id="KW-0460">Magnesium</keyword>
<proteinExistence type="inferred from homology"/>
<keyword evidence="7 8" id="KW-0275">Fatty acid biosynthesis</keyword>
<name>A0A2W5R041_ANCNO</name>
<evidence type="ECO:0000256" key="4">
    <source>
        <dbReference type="ARBA" id="ARBA00022832"/>
    </source>
</evidence>
<keyword evidence="2 8" id="KW-0808">Transferase</keyword>
<comment type="catalytic activity">
    <reaction evidence="8">
        <text>apo-[ACP] + CoA = holo-[ACP] + adenosine 3',5'-bisphosphate + H(+)</text>
        <dbReference type="Rhea" id="RHEA:12068"/>
        <dbReference type="Rhea" id="RHEA-COMP:9685"/>
        <dbReference type="Rhea" id="RHEA-COMP:9690"/>
        <dbReference type="ChEBI" id="CHEBI:15378"/>
        <dbReference type="ChEBI" id="CHEBI:29999"/>
        <dbReference type="ChEBI" id="CHEBI:57287"/>
        <dbReference type="ChEBI" id="CHEBI:58343"/>
        <dbReference type="ChEBI" id="CHEBI:64479"/>
        <dbReference type="EC" id="2.7.8.7"/>
    </reaction>
</comment>
<dbReference type="SUPFAM" id="SSF56214">
    <property type="entry name" value="4'-phosphopantetheinyl transferase"/>
    <property type="match status" value="1"/>
</dbReference>
<dbReference type="InterPro" id="IPR008278">
    <property type="entry name" value="4-PPantetheinyl_Trfase_dom"/>
</dbReference>
<comment type="subcellular location">
    <subcellularLocation>
        <location evidence="8">Cytoplasm</location>
    </subcellularLocation>
</comment>
<sequence>MIIGIGSDITDVRRVAEVLERHGERFLDRVFTEVERTRSERRARRAESYAKRFAAKEACAKALGTGLAQGVFWRDMGVVNLPSGRPTMHLTGGARARLDAITPEGFEARIDLTITDDGPIAQAFVIISAVPKGTTV</sequence>
<evidence type="ECO:0000259" key="9">
    <source>
        <dbReference type="PROSITE" id="PS50113"/>
    </source>
</evidence>
<dbReference type="EMBL" id="QFQD01000037">
    <property type="protein sequence ID" value="PZQ81919.1"/>
    <property type="molecule type" value="Genomic_DNA"/>
</dbReference>
<dbReference type="HAMAP" id="MF_00101">
    <property type="entry name" value="AcpS"/>
    <property type="match status" value="1"/>
</dbReference>
<reference evidence="10 11" key="1">
    <citation type="submission" date="2017-08" db="EMBL/GenBank/DDBJ databases">
        <title>Infants hospitalized years apart are colonized by the same room-sourced microbial strains.</title>
        <authorList>
            <person name="Brooks B."/>
            <person name="Olm M.R."/>
            <person name="Firek B.A."/>
            <person name="Baker R."/>
            <person name="Thomas B.C."/>
            <person name="Morowitz M.J."/>
            <person name="Banfield J.F."/>
        </authorList>
    </citation>
    <scope>NUCLEOTIDE SEQUENCE [LARGE SCALE GENOMIC DNA]</scope>
    <source>
        <strain evidence="10">S2_005_001_R2_27</strain>
    </source>
</reference>
<evidence type="ECO:0000256" key="2">
    <source>
        <dbReference type="ARBA" id="ARBA00022679"/>
    </source>
</evidence>
<comment type="function">
    <text evidence="8">Transfers the 4'-phosphopantetheine moiety from coenzyme A to a Ser of acyl-carrier-protein.</text>
</comment>
<keyword evidence="1 8" id="KW-0444">Lipid biosynthesis</keyword>
<dbReference type="InterPro" id="IPR037143">
    <property type="entry name" value="4-PPantetheinyl_Trfase_dom_sf"/>
</dbReference>
<dbReference type="Pfam" id="PF01648">
    <property type="entry name" value="ACPS"/>
    <property type="match status" value="1"/>
</dbReference>
<dbReference type="InterPro" id="IPR000700">
    <property type="entry name" value="PAS-assoc_C"/>
</dbReference>
<keyword evidence="8" id="KW-0963">Cytoplasm</keyword>